<organism evidence="1">
    <name type="scientific">Streptomyces sp. R08</name>
    <dbReference type="NCBI Taxonomy" id="3238624"/>
    <lineage>
        <taxon>Bacteria</taxon>
        <taxon>Bacillati</taxon>
        <taxon>Actinomycetota</taxon>
        <taxon>Actinomycetes</taxon>
        <taxon>Kitasatosporales</taxon>
        <taxon>Streptomycetaceae</taxon>
        <taxon>Streptomyces</taxon>
    </lineage>
</organism>
<evidence type="ECO:0000313" key="1">
    <source>
        <dbReference type="EMBL" id="XDQ02470.1"/>
    </source>
</evidence>
<reference evidence="1" key="1">
    <citation type="submission" date="2024-07" db="EMBL/GenBank/DDBJ databases">
        <authorList>
            <person name="Yu S.T."/>
        </authorList>
    </citation>
    <scope>NUCLEOTIDE SEQUENCE</scope>
    <source>
        <strain evidence="1">R08</strain>
    </source>
</reference>
<sequence length="102" mass="10645">MSPGHAVVQRLCVRPGTVVSLVLEPRVDDKRWRAVRSSAPVFAVVSGWKANTDGTARASVRCAGTRGGTAKITATAKAPDVAGAPRVVFTLDLSVVPYTTQG</sequence>
<protein>
    <submittedName>
        <fullName evidence="1">Acetyl-CoA synthetase</fullName>
    </submittedName>
</protein>
<proteinExistence type="predicted"/>
<dbReference type="EMBL" id="CP163431">
    <property type="protein sequence ID" value="XDQ02470.1"/>
    <property type="molecule type" value="Genomic_DNA"/>
</dbReference>
<dbReference type="AlphaFoldDB" id="A0AB39M7Y9"/>
<name>A0AB39M7Y9_9ACTN</name>
<dbReference type="RefSeq" id="WP_369188598.1">
    <property type="nucleotide sequence ID" value="NZ_CP163431.1"/>
</dbReference>
<accession>A0AB39M7Y9</accession>
<gene>
    <name evidence="1" type="ORF">AB5J58_20655</name>
</gene>